<evidence type="ECO:0000313" key="3">
    <source>
        <dbReference type="Proteomes" id="UP000799750"/>
    </source>
</evidence>
<dbReference type="OrthoDB" id="202415at2759"/>
<sequence>MKSLSLTEAQCACMFPRLTREVDRAVGRGNFTFERESGNYKGMVQGRIENGNLHIISVSRESAEEVIWERTAVLHQLHRALLTSPEPLPDTVFALVVNDNPKNNSWSFARPSKEPVGMNYWLMPHFSYWSWPLPFVGMMSDVLSKIAFVEETIPWESKVDKAVWRGTPWFNPAGSPNLRPGLLEAAGGQKQWADVQSLKWESGGKAKNAIAIEDFCKYKYVIYAEGVTYSGRLHYHQACASVLLTPKFNWLQHTSHLIRAVNSSSLLSSDSIDYSHANAVEVSSDWSDLEATVMYLRNHQEIARSIAQRQREVMTEQGHLSPAAETCYWRALIREWSKVAVASESDDGRGWGNVEGARWETFSLNGKVE</sequence>
<proteinExistence type="predicted"/>
<organism evidence="2 3">
    <name type="scientific">Lophium mytilinum</name>
    <dbReference type="NCBI Taxonomy" id="390894"/>
    <lineage>
        <taxon>Eukaryota</taxon>
        <taxon>Fungi</taxon>
        <taxon>Dikarya</taxon>
        <taxon>Ascomycota</taxon>
        <taxon>Pezizomycotina</taxon>
        <taxon>Dothideomycetes</taxon>
        <taxon>Pleosporomycetidae</taxon>
        <taxon>Mytilinidiales</taxon>
        <taxon>Mytilinidiaceae</taxon>
        <taxon>Lophium</taxon>
    </lineage>
</organism>
<reference evidence="2" key="1">
    <citation type="journal article" date="2020" name="Stud. Mycol.">
        <title>101 Dothideomycetes genomes: a test case for predicting lifestyles and emergence of pathogens.</title>
        <authorList>
            <person name="Haridas S."/>
            <person name="Albert R."/>
            <person name="Binder M."/>
            <person name="Bloem J."/>
            <person name="Labutti K."/>
            <person name="Salamov A."/>
            <person name="Andreopoulos B."/>
            <person name="Baker S."/>
            <person name="Barry K."/>
            <person name="Bills G."/>
            <person name="Bluhm B."/>
            <person name="Cannon C."/>
            <person name="Castanera R."/>
            <person name="Culley D."/>
            <person name="Daum C."/>
            <person name="Ezra D."/>
            <person name="Gonzalez J."/>
            <person name="Henrissat B."/>
            <person name="Kuo A."/>
            <person name="Liang C."/>
            <person name="Lipzen A."/>
            <person name="Lutzoni F."/>
            <person name="Magnuson J."/>
            <person name="Mondo S."/>
            <person name="Nolan M."/>
            <person name="Ohm R."/>
            <person name="Pangilinan J."/>
            <person name="Park H.-J."/>
            <person name="Ramirez L."/>
            <person name="Alfaro M."/>
            <person name="Sun H."/>
            <person name="Tritt A."/>
            <person name="Yoshinaga Y."/>
            <person name="Zwiers L.-H."/>
            <person name="Turgeon B."/>
            <person name="Goodwin S."/>
            <person name="Spatafora J."/>
            <person name="Crous P."/>
            <person name="Grigoriev I."/>
        </authorList>
    </citation>
    <scope>NUCLEOTIDE SEQUENCE</scope>
    <source>
        <strain evidence="2">CBS 269.34</strain>
    </source>
</reference>
<protein>
    <recommendedName>
        <fullName evidence="1">Glycosyl transferase CAP10 domain-containing protein</fullName>
    </recommendedName>
</protein>
<accession>A0A6A6RIS3</accession>
<dbReference type="PANTHER" id="PTHR12203">
    <property type="entry name" value="KDEL LYS-ASP-GLU-LEU CONTAINING - RELATED"/>
    <property type="match status" value="1"/>
</dbReference>
<name>A0A6A6RIS3_9PEZI</name>
<evidence type="ECO:0000313" key="2">
    <source>
        <dbReference type="EMBL" id="KAF2503253.1"/>
    </source>
</evidence>
<dbReference type="AlphaFoldDB" id="A0A6A6RIS3"/>
<dbReference type="SMART" id="SM00672">
    <property type="entry name" value="CAP10"/>
    <property type="match status" value="1"/>
</dbReference>
<dbReference type="InterPro" id="IPR006598">
    <property type="entry name" value="CAP10"/>
</dbReference>
<feature type="domain" description="Glycosyl transferase CAP10" evidence="1">
    <location>
        <begin position="87"/>
        <end position="343"/>
    </location>
</feature>
<evidence type="ECO:0000259" key="1">
    <source>
        <dbReference type="SMART" id="SM00672"/>
    </source>
</evidence>
<dbReference type="Pfam" id="PF05686">
    <property type="entry name" value="Glyco_transf_90"/>
    <property type="match status" value="1"/>
</dbReference>
<dbReference type="PANTHER" id="PTHR12203:SF63">
    <property type="entry name" value="GLYCOSYL TRANSFERASE CAP10 DOMAIN-CONTAINING PROTEIN"/>
    <property type="match status" value="1"/>
</dbReference>
<dbReference type="EMBL" id="MU004181">
    <property type="protein sequence ID" value="KAF2503253.1"/>
    <property type="molecule type" value="Genomic_DNA"/>
</dbReference>
<gene>
    <name evidence="2" type="ORF">BU16DRAFT_569124</name>
</gene>
<dbReference type="InterPro" id="IPR051091">
    <property type="entry name" value="O-Glucosyltr/Glycosyltrsf_90"/>
</dbReference>
<dbReference type="Proteomes" id="UP000799750">
    <property type="component" value="Unassembled WGS sequence"/>
</dbReference>
<keyword evidence="3" id="KW-1185">Reference proteome</keyword>